<organism evidence="1">
    <name type="scientific">Singulisphaera sp. Ch08</name>
    <dbReference type="NCBI Taxonomy" id="3120278"/>
    <lineage>
        <taxon>Bacteria</taxon>
        <taxon>Pseudomonadati</taxon>
        <taxon>Planctomycetota</taxon>
        <taxon>Planctomycetia</taxon>
        <taxon>Isosphaerales</taxon>
        <taxon>Isosphaeraceae</taxon>
        <taxon>Singulisphaera</taxon>
    </lineage>
</organism>
<evidence type="ECO:0008006" key="2">
    <source>
        <dbReference type="Google" id="ProtNLM"/>
    </source>
</evidence>
<reference evidence="1" key="1">
    <citation type="submission" date="2024-05" db="EMBL/GenBank/DDBJ databases">
        <title>Planctomycetes of the genus Singulisphaera possess chitinolytic capabilities.</title>
        <authorList>
            <person name="Ivanova A."/>
        </authorList>
    </citation>
    <scope>NUCLEOTIDE SEQUENCE</scope>
    <source>
        <strain evidence="1">Ch08T</strain>
    </source>
</reference>
<sequence>MAGGLYEAARPYADAAAETWAEWAMRTAQRCAEGQRDWEAAEKWAQARSERYSGNSGYDWIEFCVRTGEGQRTEASDFTLELLKRFGDRDDEAVVIPRVSLLIARGEAGKTFDSLQRLIKAEAENPPGHQLALVTLLAAAGLSGDQKLLDSTAAQFLDQYKTTSPKFSGILIKLREAIAKGDPNALDQKSIDTLIEETEAAGRIGPALVVASYLEGAEQAEKAKPYWEQAARKGQSFSWWLVIADGQLHPRKKP</sequence>
<protein>
    <recommendedName>
        <fullName evidence="2">Tetratricopeptide repeat protein</fullName>
    </recommendedName>
</protein>
<dbReference type="RefSeq" id="WP_406697454.1">
    <property type="nucleotide sequence ID" value="NZ_CP155447.1"/>
</dbReference>
<evidence type="ECO:0000313" key="1">
    <source>
        <dbReference type="EMBL" id="XBH04663.1"/>
    </source>
</evidence>
<gene>
    <name evidence="1" type="ORF">V5E97_01220</name>
</gene>
<dbReference type="EMBL" id="CP155447">
    <property type="protein sequence ID" value="XBH04663.1"/>
    <property type="molecule type" value="Genomic_DNA"/>
</dbReference>
<dbReference type="AlphaFoldDB" id="A0AAU7CI27"/>
<accession>A0AAU7CI27</accession>
<proteinExistence type="predicted"/>
<name>A0AAU7CI27_9BACT</name>